<sequence>MKLKKNWSFLSSLIVAGFLLYSGAVTFNPNTLKFEKKAVPSPTAPKKLNSFFEVRVTSVIDGDTIIIEGNKHVRYIGIDTPETKHPAKGVQCYGLEASQKNKELVDGKLIRMQKDVSETDRYGRLLRYVWIVNENATDSAGLFVNDYLVREGYAVASTFPPDVMYSKQFIEAARVAREENKGLWKSCN</sequence>
<dbReference type="PANTHER" id="PTHR12302:SF3">
    <property type="entry name" value="SERINE_THREONINE-PROTEIN KINASE 31"/>
    <property type="match status" value="1"/>
</dbReference>
<reference evidence="6" key="1">
    <citation type="submission" date="2017-09" db="EMBL/GenBank/DDBJ databases">
        <title>Depth-based differentiation of microbial function through sediment-hosted aquifers and enrichment of novel symbionts in the deep terrestrial subsurface.</title>
        <authorList>
            <person name="Probst A.J."/>
            <person name="Ladd B."/>
            <person name="Jarett J.K."/>
            <person name="Geller-Mcgrath D.E."/>
            <person name="Sieber C.M.K."/>
            <person name="Emerson J.B."/>
            <person name="Anantharaman K."/>
            <person name="Thomas B.C."/>
            <person name="Malmstrom R."/>
            <person name="Stieglmeier M."/>
            <person name="Klingl A."/>
            <person name="Woyke T."/>
            <person name="Ryan C.M."/>
            <person name="Banfield J.F."/>
        </authorList>
    </citation>
    <scope>NUCLEOTIDE SEQUENCE [LARGE SCALE GENOMIC DNA]</scope>
</reference>
<dbReference type="PROSITE" id="PS50830">
    <property type="entry name" value="TNASE_3"/>
    <property type="match status" value="1"/>
</dbReference>
<gene>
    <name evidence="5" type="ORF">COY90_00885</name>
</gene>
<dbReference type="EMBL" id="PFLF01000024">
    <property type="protein sequence ID" value="PIY69402.1"/>
    <property type="molecule type" value="Genomic_DNA"/>
</dbReference>
<dbReference type="Proteomes" id="UP000230108">
    <property type="component" value="Unassembled WGS sequence"/>
</dbReference>
<proteinExistence type="predicted"/>
<dbReference type="PANTHER" id="PTHR12302">
    <property type="entry name" value="EBNA2 BINDING PROTEIN P100"/>
    <property type="match status" value="1"/>
</dbReference>
<keyword evidence="2" id="KW-0255">Endonuclease</keyword>
<name>A0A2M7QF70_9BACT</name>
<evidence type="ECO:0000256" key="1">
    <source>
        <dbReference type="ARBA" id="ARBA00022722"/>
    </source>
</evidence>
<accession>A0A2M7QF70</accession>
<evidence type="ECO:0000256" key="3">
    <source>
        <dbReference type="ARBA" id="ARBA00022801"/>
    </source>
</evidence>
<dbReference type="SMART" id="SM00318">
    <property type="entry name" value="SNc"/>
    <property type="match status" value="1"/>
</dbReference>
<dbReference type="AlphaFoldDB" id="A0A2M7QF70"/>
<dbReference type="SUPFAM" id="SSF50199">
    <property type="entry name" value="Staphylococcal nuclease"/>
    <property type="match status" value="1"/>
</dbReference>
<evidence type="ECO:0000313" key="6">
    <source>
        <dbReference type="Proteomes" id="UP000230108"/>
    </source>
</evidence>
<dbReference type="InterPro" id="IPR016071">
    <property type="entry name" value="Staphylococal_nuclease_OB-fold"/>
</dbReference>
<organism evidence="5 6">
    <name type="scientific">Candidatus Roizmanbacteria bacterium CG_4_10_14_0_8_um_filter_39_9</name>
    <dbReference type="NCBI Taxonomy" id="1974829"/>
    <lineage>
        <taxon>Bacteria</taxon>
        <taxon>Candidatus Roizmaniibacteriota</taxon>
    </lineage>
</organism>
<evidence type="ECO:0000313" key="5">
    <source>
        <dbReference type="EMBL" id="PIY69402.1"/>
    </source>
</evidence>
<keyword evidence="1" id="KW-0540">Nuclease</keyword>
<dbReference type="InterPro" id="IPR035437">
    <property type="entry name" value="SNase_OB-fold_sf"/>
</dbReference>
<dbReference type="Gene3D" id="2.40.50.90">
    <property type="match status" value="1"/>
</dbReference>
<evidence type="ECO:0000256" key="2">
    <source>
        <dbReference type="ARBA" id="ARBA00022759"/>
    </source>
</evidence>
<dbReference type="GO" id="GO:0004519">
    <property type="term" value="F:endonuclease activity"/>
    <property type="evidence" value="ECO:0007669"/>
    <property type="project" value="UniProtKB-KW"/>
</dbReference>
<comment type="caution">
    <text evidence="5">The sequence shown here is derived from an EMBL/GenBank/DDBJ whole genome shotgun (WGS) entry which is preliminary data.</text>
</comment>
<feature type="domain" description="TNase-like" evidence="4">
    <location>
        <begin position="50"/>
        <end position="186"/>
    </location>
</feature>
<dbReference type="Pfam" id="PF00565">
    <property type="entry name" value="SNase"/>
    <property type="match status" value="1"/>
</dbReference>
<protein>
    <submittedName>
        <fullName evidence="5">YHYH domain-containing protein</fullName>
    </submittedName>
</protein>
<evidence type="ECO:0000259" key="4">
    <source>
        <dbReference type="PROSITE" id="PS50830"/>
    </source>
</evidence>
<keyword evidence="3" id="KW-0378">Hydrolase</keyword>
<dbReference type="GO" id="GO:0016787">
    <property type="term" value="F:hydrolase activity"/>
    <property type="evidence" value="ECO:0007669"/>
    <property type="project" value="UniProtKB-KW"/>
</dbReference>